<proteinExistence type="predicted"/>
<feature type="region of interest" description="Disordered" evidence="1">
    <location>
        <begin position="768"/>
        <end position="789"/>
    </location>
</feature>
<feature type="region of interest" description="Disordered" evidence="1">
    <location>
        <begin position="659"/>
        <end position="691"/>
    </location>
</feature>
<dbReference type="VEuPathDB" id="FungiDB:GVI51_F05313"/>
<dbReference type="VEuPathDB" id="FungiDB:GWK60_F05291"/>
<evidence type="ECO:0000256" key="1">
    <source>
        <dbReference type="SAM" id="MobiDB-lite"/>
    </source>
</evidence>
<dbReference type="EMBL" id="LLZZ01000137">
    <property type="protein sequence ID" value="KTB00550.1"/>
    <property type="molecule type" value="Genomic_DNA"/>
</dbReference>
<accession>A0A0W0CTM6</accession>
<dbReference type="VEuPathDB" id="FungiDB:CAGL0F05687g"/>
<organism evidence="2 3">
    <name type="scientific">Candida glabrata</name>
    <name type="common">Yeast</name>
    <name type="synonym">Torulopsis glabrata</name>
    <dbReference type="NCBI Taxonomy" id="5478"/>
    <lineage>
        <taxon>Eukaryota</taxon>
        <taxon>Fungi</taxon>
        <taxon>Dikarya</taxon>
        <taxon>Ascomycota</taxon>
        <taxon>Saccharomycotina</taxon>
        <taxon>Saccharomycetes</taxon>
        <taxon>Saccharomycetales</taxon>
        <taxon>Saccharomycetaceae</taxon>
        <taxon>Nakaseomyces</taxon>
    </lineage>
</organism>
<gene>
    <name evidence="2" type="ORF">AO440_001338</name>
</gene>
<evidence type="ECO:0000313" key="3">
    <source>
        <dbReference type="Proteomes" id="UP000054886"/>
    </source>
</evidence>
<comment type="caution">
    <text evidence="2">The sequence shown here is derived from an EMBL/GenBank/DDBJ whole genome shotgun (WGS) entry which is preliminary data.</text>
</comment>
<sequence length="789" mass="89911">MNRNKRVNVKPLSSLFLISYSDVRCDVEHLQKYKIHLYIDIPTIDYYTDELTETKLSKLNKKLKLSKLKHDIWRAFYNGDEQFWDRLKESNHQVKVTVDISSSGSLRYVQTIKFLLETIYNSLRELEYVQLQFHLDSTLTSLKWFKTFLDPELMNAGIIKFNTIKHTPQQSDNTKTPFKEYYMRLNNKFMDSERYFDKKVMETIVIVTNQTGVKALLTLLSDRPLNSYISEESMKALQHMSASATRNRSYSATVPNHSYETDFISHTPLKRVSSSILNFQNESLPLSHEKEARVKSPISFATSPTLTNSRSFTPIDFPGAESYNSRAISPDDLAMADALSDEFDEDEDNYDDEEFEEDDDNDDDDNDPDEGLSFFAPNILSRSGSGFNLSSRAQNNINNKLKLPGTSKGRFRSLSLMDPALNRPFMQKGLQMTPANTGLTVKDNRNELRCASPLASTVTKFETNSNNNNEDTHDDDNNDLHKKFTNIYIHDGDFDEVVLDDSTQQRILHNKKKLMEIHGEDTGTRISNTPNSLIPPEFYSRLSSPSTSASSSNTSLTQLNTLVTPQFTKWLNNANLLHSQGNDKQSQIKGGANLFEQRLVKKSMEDLRNEPAKNFINGLINGDIDSTEKNAYALNFRNTANYSQHHYEALDDEDRMMSGVTEDHDNTRQSSDLTFESSTTSESEDETATTASVATIKPEMPSAQLFGLSNSHNSRLSQTSKTSLDQIRPSFSFQLYDDLENIDNQVNEQIQQNPDSEPPKAYKKAVSIDLYGDEDPDNNDTWLLGWNNK</sequence>
<dbReference type="VEuPathDB" id="FungiDB:B1J91_F05687g"/>
<feature type="compositionally biased region" description="Acidic residues" evidence="1">
    <location>
        <begin position="342"/>
        <end position="370"/>
    </location>
</feature>
<dbReference type="Proteomes" id="UP000054886">
    <property type="component" value="Unassembled WGS sequence"/>
</dbReference>
<feature type="region of interest" description="Disordered" evidence="1">
    <location>
        <begin position="342"/>
        <end position="377"/>
    </location>
</feature>
<name>A0A0W0CTM6_CANGB</name>
<evidence type="ECO:0000313" key="2">
    <source>
        <dbReference type="EMBL" id="KTB00550.1"/>
    </source>
</evidence>
<feature type="compositionally biased region" description="Low complexity" evidence="1">
    <location>
        <begin position="670"/>
        <end position="681"/>
    </location>
</feature>
<dbReference type="AlphaFoldDB" id="A0A0W0CTM6"/>
<protein>
    <submittedName>
        <fullName evidence="2">Uncharacterized protein</fullName>
    </submittedName>
</protein>
<reference evidence="2 3" key="1">
    <citation type="submission" date="2015-10" db="EMBL/GenBank/DDBJ databases">
        <title>Draft genomes sequences of Candida glabrata isolates 1A, 1B, 2A, 2B, 3A and 3B.</title>
        <authorList>
            <person name="Haavelsrud O.E."/>
            <person name="Gaustad P."/>
        </authorList>
    </citation>
    <scope>NUCLEOTIDE SEQUENCE [LARGE SCALE GENOMIC DNA]</scope>
    <source>
        <strain evidence="2">910700640</strain>
    </source>
</reference>